<proteinExistence type="predicted"/>
<evidence type="ECO:0000313" key="3">
    <source>
        <dbReference type="Proteomes" id="UP001157160"/>
    </source>
</evidence>
<evidence type="ECO:0000256" key="1">
    <source>
        <dbReference type="SAM" id="Phobius"/>
    </source>
</evidence>
<evidence type="ECO:0000313" key="2">
    <source>
        <dbReference type="EMBL" id="GMA27160.1"/>
    </source>
</evidence>
<feature type="transmembrane region" description="Helical" evidence="1">
    <location>
        <begin position="16"/>
        <end position="41"/>
    </location>
</feature>
<reference evidence="2 3" key="1">
    <citation type="journal article" date="2014" name="Int. J. Syst. Evol. Microbiol.">
        <title>Complete genome sequence of Corynebacterium casei LMG S-19264T (=DSM 44701T), isolated from a smear-ripened cheese.</title>
        <authorList>
            <consortium name="US DOE Joint Genome Institute (JGI-PGF)"/>
            <person name="Walter F."/>
            <person name="Albersmeier A."/>
            <person name="Kalinowski J."/>
            <person name="Ruckert C."/>
        </authorList>
    </citation>
    <scope>NUCLEOTIDE SEQUENCE [LARGE SCALE GENOMIC DNA]</scope>
    <source>
        <strain evidence="2 3">NBRC 112289</strain>
    </source>
</reference>
<comment type="caution">
    <text evidence="2">The sequence shown here is derived from an EMBL/GenBank/DDBJ whole genome shotgun (WGS) entry which is preliminary data.</text>
</comment>
<keyword evidence="1" id="KW-0472">Membrane</keyword>
<keyword evidence="3" id="KW-1185">Reference proteome</keyword>
<keyword evidence="1" id="KW-1133">Transmembrane helix</keyword>
<gene>
    <name evidence="2" type="ORF">GCM10025874_04130</name>
</gene>
<protein>
    <submittedName>
        <fullName evidence="2">Uncharacterized protein</fullName>
    </submittedName>
</protein>
<dbReference type="EMBL" id="BSUL01000001">
    <property type="protein sequence ID" value="GMA27160.1"/>
    <property type="molecule type" value="Genomic_DNA"/>
</dbReference>
<accession>A0AA37UBD7</accession>
<organism evidence="2 3">
    <name type="scientific">Arenivirga flava</name>
    <dbReference type="NCBI Taxonomy" id="1930060"/>
    <lineage>
        <taxon>Bacteria</taxon>
        <taxon>Bacillati</taxon>
        <taxon>Actinomycetota</taxon>
        <taxon>Actinomycetes</taxon>
        <taxon>Micrococcales</taxon>
        <taxon>Microbacteriaceae</taxon>
        <taxon>Arenivirga</taxon>
    </lineage>
</organism>
<name>A0AA37UBD7_9MICO</name>
<dbReference type="AlphaFoldDB" id="A0AA37UBD7"/>
<dbReference type="Proteomes" id="UP001157160">
    <property type="component" value="Unassembled WGS sequence"/>
</dbReference>
<sequence length="87" mass="9210">MGELRRPKVWGMSPELAVGVGLLLTTVSVGIIAFAAFVAPALGTGRFGFLLFIGAVTGLGILIAGIVQWVRETLLNRRRNDDASADQ</sequence>
<feature type="transmembrane region" description="Helical" evidence="1">
    <location>
        <begin position="47"/>
        <end position="70"/>
    </location>
</feature>
<keyword evidence="1" id="KW-0812">Transmembrane</keyword>